<dbReference type="NCBIfam" id="TIGR00254">
    <property type="entry name" value="GGDEF"/>
    <property type="match status" value="1"/>
</dbReference>
<dbReference type="InterPro" id="IPR001633">
    <property type="entry name" value="EAL_dom"/>
</dbReference>
<evidence type="ECO:0000313" key="7">
    <source>
        <dbReference type="Proteomes" id="UP000738376"/>
    </source>
</evidence>
<dbReference type="CDD" id="cd01949">
    <property type="entry name" value="GGDEF"/>
    <property type="match status" value="1"/>
</dbReference>
<dbReference type="CDD" id="cd01948">
    <property type="entry name" value="EAL"/>
    <property type="match status" value="1"/>
</dbReference>
<dbReference type="InterPro" id="IPR029787">
    <property type="entry name" value="Nucleotide_cyclase"/>
</dbReference>
<name>A0ABX1LUV2_9CYAN</name>
<evidence type="ECO:0000256" key="1">
    <source>
        <dbReference type="PROSITE-ProRule" id="PRU00169"/>
    </source>
</evidence>
<comment type="caution">
    <text evidence="6">The sequence shown here is derived from an EMBL/GenBank/DDBJ whole genome shotgun (WGS) entry which is preliminary data.</text>
</comment>
<dbReference type="InterPro" id="IPR050706">
    <property type="entry name" value="Cyclic-di-GMP_PDE-like"/>
</dbReference>
<dbReference type="InterPro" id="IPR000160">
    <property type="entry name" value="GGDEF_dom"/>
</dbReference>
<dbReference type="SUPFAM" id="SSF55073">
    <property type="entry name" value="Nucleotide cyclase"/>
    <property type="match status" value="1"/>
</dbReference>
<feature type="modified residue" description="4-aspartylphosphate" evidence="1">
    <location>
        <position position="63"/>
    </location>
</feature>
<keyword evidence="1" id="KW-0597">Phosphoprotein</keyword>
<reference evidence="6 7" key="1">
    <citation type="submission" date="2020-03" db="EMBL/GenBank/DDBJ databases">
        <title>Draft Genome Sequence of 2-Methylisoborneol Producing Pseudanabaena yagii Strain GIHE-NHR1 Isolated from North Han River in South Korea.</title>
        <authorList>
            <person name="Jeong J."/>
        </authorList>
    </citation>
    <scope>NUCLEOTIDE SEQUENCE [LARGE SCALE GENOMIC DNA]</scope>
    <source>
        <strain evidence="6 7">GIHE-NHR1</strain>
    </source>
</reference>
<dbReference type="InterPro" id="IPR011006">
    <property type="entry name" value="CheY-like_superfamily"/>
</dbReference>
<feature type="domain" description="EAL" evidence="4">
    <location>
        <begin position="324"/>
        <end position="580"/>
    </location>
</feature>
<dbReference type="SMART" id="SM00267">
    <property type="entry name" value="GGDEF"/>
    <property type="match status" value="1"/>
</dbReference>
<dbReference type="InterPro" id="IPR043128">
    <property type="entry name" value="Rev_trsase/Diguanyl_cyclase"/>
</dbReference>
<keyword evidence="2" id="KW-0175">Coiled coil</keyword>
<proteinExistence type="predicted"/>
<dbReference type="Gene3D" id="3.40.50.2300">
    <property type="match status" value="1"/>
</dbReference>
<dbReference type="PROSITE" id="PS50887">
    <property type="entry name" value="GGDEF"/>
    <property type="match status" value="1"/>
</dbReference>
<dbReference type="EMBL" id="JAAVJL010000001">
    <property type="protein sequence ID" value="NMF58574.1"/>
    <property type="molecule type" value="Genomic_DNA"/>
</dbReference>
<dbReference type="Pfam" id="PF00072">
    <property type="entry name" value="Response_reg"/>
    <property type="match status" value="1"/>
</dbReference>
<dbReference type="SMART" id="SM00448">
    <property type="entry name" value="REC"/>
    <property type="match status" value="1"/>
</dbReference>
<accession>A0ABX1LUV2</accession>
<keyword evidence="7" id="KW-1185">Reference proteome</keyword>
<protein>
    <submittedName>
        <fullName evidence="6">EAL domain-containing protein</fullName>
    </submittedName>
</protein>
<evidence type="ECO:0000256" key="2">
    <source>
        <dbReference type="SAM" id="Coils"/>
    </source>
</evidence>
<dbReference type="Proteomes" id="UP000738376">
    <property type="component" value="Unassembled WGS sequence"/>
</dbReference>
<feature type="coiled-coil region" evidence="2">
    <location>
        <begin position="117"/>
        <end position="151"/>
    </location>
</feature>
<organism evidence="6 7">
    <name type="scientific">Pseudanabaena yagii GIHE-NHR1</name>
    <dbReference type="NCBI Taxonomy" id="2722753"/>
    <lineage>
        <taxon>Bacteria</taxon>
        <taxon>Bacillati</taxon>
        <taxon>Cyanobacteriota</taxon>
        <taxon>Cyanophyceae</taxon>
        <taxon>Pseudanabaenales</taxon>
        <taxon>Pseudanabaenaceae</taxon>
        <taxon>Pseudanabaena</taxon>
        <taxon>Pseudanabaena yagii</taxon>
    </lineage>
</organism>
<dbReference type="Pfam" id="PF00563">
    <property type="entry name" value="EAL"/>
    <property type="match status" value="1"/>
</dbReference>
<dbReference type="SUPFAM" id="SSF141868">
    <property type="entry name" value="EAL domain-like"/>
    <property type="match status" value="1"/>
</dbReference>
<evidence type="ECO:0000259" key="3">
    <source>
        <dbReference type="PROSITE" id="PS50110"/>
    </source>
</evidence>
<dbReference type="InterPro" id="IPR035919">
    <property type="entry name" value="EAL_sf"/>
</dbReference>
<dbReference type="PROSITE" id="PS50110">
    <property type="entry name" value="RESPONSE_REGULATORY"/>
    <property type="match status" value="1"/>
</dbReference>
<dbReference type="SMART" id="SM00052">
    <property type="entry name" value="EAL"/>
    <property type="match status" value="1"/>
</dbReference>
<dbReference type="Pfam" id="PF00990">
    <property type="entry name" value="GGDEF"/>
    <property type="match status" value="1"/>
</dbReference>
<sequence length="581" mass="65616">MKNTNKSNLILVVDDEIEVQRLMQQRFRKKIQTGELSFQFAQNGLEALQILRNSDAIDVILTDIRMPEMDGLTLLSNLSEFDRPLKAVVVSAYGDMKNIRTAMNCGAFDFLTKPIDFEDLEITINKTLEVVHQLQEQEQKLQEALDKLHNLVFYDQLTGMPNRNGLIQKIAKNIARKQAQGSSFALLTLDVARYSIIKSGFGHALSDRLLIEVARRLERWEVPAKVVARLENNEFAILFQELETPTSLLVYIKQLHQLFETPIQLDEITISSLIHVGIATSDLPYDQPEDILRAADTASHYAKQGSGTRTVFFDTNMQQIALQRLNLEINLQEAIKSQLLQVHYQPIFLLSTDNLIGFEALVRWQHPTQGWISPLKFIPLAEETGLIVRLGNWVLEEACQQMGRWQKLFGVACPAKMSVNLSGLQLVSPTLLKNIDQNLKDAGISGENLVLEITETVLMENIREAFDILRDLRERRIGLSIDDFGTGYSSLSYLQSLPLTTLKIDRSFIQNIETNQTNLEITSTIIELAKRLGLKVVAEGLEKEIHVEILRSLDCDYGQGFLFSRPINAEDATSLIAALVG</sequence>
<dbReference type="RefSeq" id="WP_169363460.1">
    <property type="nucleotide sequence ID" value="NZ_JAAVJL010000001.1"/>
</dbReference>
<dbReference type="InterPro" id="IPR001789">
    <property type="entry name" value="Sig_transdc_resp-reg_receiver"/>
</dbReference>
<evidence type="ECO:0000259" key="5">
    <source>
        <dbReference type="PROSITE" id="PS50887"/>
    </source>
</evidence>
<feature type="domain" description="GGDEF" evidence="5">
    <location>
        <begin position="182"/>
        <end position="315"/>
    </location>
</feature>
<dbReference type="Gene3D" id="3.20.20.450">
    <property type="entry name" value="EAL domain"/>
    <property type="match status" value="1"/>
</dbReference>
<dbReference type="CDD" id="cd17536">
    <property type="entry name" value="REC_YesN-like"/>
    <property type="match status" value="1"/>
</dbReference>
<gene>
    <name evidence="6" type="ORF">HC246_11220</name>
</gene>
<dbReference type="PANTHER" id="PTHR33121:SF70">
    <property type="entry name" value="SIGNALING PROTEIN YKOW"/>
    <property type="match status" value="1"/>
</dbReference>
<dbReference type="PANTHER" id="PTHR33121">
    <property type="entry name" value="CYCLIC DI-GMP PHOSPHODIESTERASE PDEF"/>
    <property type="match status" value="1"/>
</dbReference>
<dbReference type="SUPFAM" id="SSF52172">
    <property type="entry name" value="CheY-like"/>
    <property type="match status" value="1"/>
</dbReference>
<dbReference type="PROSITE" id="PS50883">
    <property type="entry name" value="EAL"/>
    <property type="match status" value="1"/>
</dbReference>
<dbReference type="Gene3D" id="3.30.70.270">
    <property type="match status" value="1"/>
</dbReference>
<evidence type="ECO:0000259" key="4">
    <source>
        <dbReference type="PROSITE" id="PS50883"/>
    </source>
</evidence>
<feature type="domain" description="Response regulatory" evidence="3">
    <location>
        <begin position="9"/>
        <end position="128"/>
    </location>
</feature>
<evidence type="ECO:0000313" key="6">
    <source>
        <dbReference type="EMBL" id="NMF58574.1"/>
    </source>
</evidence>